<keyword evidence="4" id="KW-1185">Reference proteome</keyword>
<dbReference type="InterPro" id="IPR000909">
    <property type="entry name" value="PLipase_C_PInositol-sp_X_dom"/>
</dbReference>
<dbReference type="GO" id="GO:0051209">
    <property type="term" value="P:release of sequestered calcium ion into cytosol"/>
    <property type="evidence" value="ECO:0007669"/>
    <property type="project" value="TreeGrafter"/>
</dbReference>
<evidence type="ECO:0000313" key="4">
    <source>
        <dbReference type="Proteomes" id="UP001221757"/>
    </source>
</evidence>
<dbReference type="AlphaFoldDB" id="A0AAD7D2Y4"/>
<dbReference type="GO" id="GO:0004435">
    <property type="term" value="F:phosphatidylinositol-4,5-bisphosphate phospholipase C activity"/>
    <property type="evidence" value="ECO:0007669"/>
    <property type="project" value="UniProtKB-EC"/>
</dbReference>
<dbReference type="GO" id="GO:0016042">
    <property type="term" value="P:lipid catabolic process"/>
    <property type="evidence" value="ECO:0007669"/>
    <property type="project" value="UniProtKB-KW"/>
</dbReference>
<dbReference type="PROSITE" id="PS50007">
    <property type="entry name" value="PIPLC_X_DOMAIN"/>
    <property type="match status" value="1"/>
</dbReference>
<dbReference type="PRINTS" id="PR00390">
    <property type="entry name" value="PHPHLIPASEC"/>
</dbReference>
<feature type="domain" description="PI-PLC Y-box" evidence="2">
    <location>
        <begin position="251"/>
        <end position="331"/>
    </location>
</feature>
<reference evidence="3" key="1">
    <citation type="submission" date="2023-03" db="EMBL/GenBank/DDBJ databases">
        <title>Massive genome expansion in bonnet fungi (Mycena s.s.) driven by repeated elements and novel gene families across ecological guilds.</title>
        <authorList>
            <consortium name="Lawrence Berkeley National Laboratory"/>
            <person name="Harder C.B."/>
            <person name="Miyauchi S."/>
            <person name="Viragh M."/>
            <person name="Kuo A."/>
            <person name="Thoen E."/>
            <person name="Andreopoulos B."/>
            <person name="Lu D."/>
            <person name="Skrede I."/>
            <person name="Drula E."/>
            <person name="Henrissat B."/>
            <person name="Morin E."/>
            <person name="Kohler A."/>
            <person name="Barry K."/>
            <person name="LaButti K."/>
            <person name="Morin E."/>
            <person name="Salamov A."/>
            <person name="Lipzen A."/>
            <person name="Mereny Z."/>
            <person name="Hegedus B."/>
            <person name="Baldrian P."/>
            <person name="Stursova M."/>
            <person name="Weitz H."/>
            <person name="Taylor A."/>
            <person name="Grigoriev I.V."/>
            <person name="Nagy L.G."/>
            <person name="Martin F."/>
            <person name="Kauserud H."/>
        </authorList>
    </citation>
    <scope>NUCLEOTIDE SEQUENCE</scope>
    <source>
        <strain evidence="3">CBHHK067</strain>
    </source>
</reference>
<dbReference type="GO" id="GO:0048015">
    <property type="term" value="P:phosphatidylinositol-mediated signaling"/>
    <property type="evidence" value="ECO:0007669"/>
    <property type="project" value="TreeGrafter"/>
</dbReference>
<organism evidence="3 4">
    <name type="scientific">Mycena rosella</name>
    <name type="common">Pink bonnet</name>
    <name type="synonym">Agaricus rosellus</name>
    <dbReference type="NCBI Taxonomy" id="1033263"/>
    <lineage>
        <taxon>Eukaryota</taxon>
        <taxon>Fungi</taxon>
        <taxon>Dikarya</taxon>
        <taxon>Basidiomycota</taxon>
        <taxon>Agaricomycotina</taxon>
        <taxon>Agaricomycetes</taxon>
        <taxon>Agaricomycetidae</taxon>
        <taxon>Agaricales</taxon>
        <taxon>Marasmiineae</taxon>
        <taxon>Mycenaceae</taxon>
        <taxon>Mycena</taxon>
    </lineage>
</organism>
<proteinExistence type="predicted"/>
<protein>
    <recommendedName>
        <fullName evidence="1">Phosphoinositide phospholipase C</fullName>
        <ecNumber evidence="1">3.1.4.11</ecNumber>
    </recommendedName>
</protein>
<dbReference type="SUPFAM" id="SSF51695">
    <property type="entry name" value="PLC-like phosphodiesterases"/>
    <property type="match status" value="1"/>
</dbReference>
<dbReference type="Pfam" id="PF00387">
    <property type="entry name" value="PI-PLC-Y"/>
    <property type="match status" value="1"/>
</dbReference>
<dbReference type="PANTHER" id="PTHR10336">
    <property type="entry name" value="PHOSPHOINOSITIDE-SPECIFIC PHOSPHOLIPASE C FAMILY PROTEIN"/>
    <property type="match status" value="1"/>
</dbReference>
<dbReference type="InterPro" id="IPR001192">
    <property type="entry name" value="PI-PLC_fam"/>
</dbReference>
<dbReference type="InterPro" id="IPR001711">
    <property type="entry name" value="PLipase_C_Pinositol-sp_Y"/>
</dbReference>
<comment type="catalytic activity">
    <reaction evidence="1">
        <text>a 1,2-diacyl-sn-glycero-3-phospho-(1D-myo-inositol-4,5-bisphosphate) + H2O = 1D-myo-inositol 1,4,5-trisphosphate + a 1,2-diacyl-sn-glycerol + H(+)</text>
        <dbReference type="Rhea" id="RHEA:33179"/>
        <dbReference type="ChEBI" id="CHEBI:15377"/>
        <dbReference type="ChEBI" id="CHEBI:15378"/>
        <dbReference type="ChEBI" id="CHEBI:17815"/>
        <dbReference type="ChEBI" id="CHEBI:58456"/>
        <dbReference type="ChEBI" id="CHEBI:203600"/>
        <dbReference type="EC" id="3.1.4.11"/>
    </reaction>
</comment>
<dbReference type="PROSITE" id="PS50008">
    <property type="entry name" value="PIPLC_Y_DOMAIN"/>
    <property type="match status" value="1"/>
</dbReference>
<dbReference type="CDD" id="cd00275">
    <property type="entry name" value="C2_PLC_like"/>
    <property type="match status" value="1"/>
</dbReference>
<evidence type="ECO:0000313" key="3">
    <source>
        <dbReference type="EMBL" id="KAJ7676340.1"/>
    </source>
</evidence>
<dbReference type="Pfam" id="PF00388">
    <property type="entry name" value="PI-PLC-X"/>
    <property type="match status" value="1"/>
</dbReference>
<name>A0AAD7D2Y4_MYCRO</name>
<evidence type="ECO:0000256" key="1">
    <source>
        <dbReference type="RuleBase" id="RU361133"/>
    </source>
</evidence>
<dbReference type="Gene3D" id="2.60.40.150">
    <property type="entry name" value="C2 domain"/>
    <property type="match status" value="1"/>
</dbReference>
<dbReference type="SUPFAM" id="SSF49562">
    <property type="entry name" value="C2 domain (Calcium/lipid-binding domain, CaLB)"/>
    <property type="match status" value="1"/>
</dbReference>
<dbReference type="InterPro" id="IPR035892">
    <property type="entry name" value="C2_domain_sf"/>
</dbReference>
<accession>A0AAD7D2Y4</accession>
<keyword evidence="1" id="KW-0378">Hydrolase</keyword>
<dbReference type="SMART" id="SM00148">
    <property type="entry name" value="PLCXc"/>
    <property type="match status" value="1"/>
</dbReference>
<dbReference type="EMBL" id="JARKIE010000143">
    <property type="protein sequence ID" value="KAJ7676340.1"/>
    <property type="molecule type" value="Genomic_DNA"/>
</dbReference>
<dbReference type="Proteomes" id="UP001221757">
    <property type="component" value="Unassembled WGS sequence"/>
</dbReference>
<dbReference type="EC" id="3.1.4.11" evidence="1"/>
<dbReference type="SMART" id="SM00149">
    <property type="entry name" value="PLCYc"/>
    <property type="match status" value="1"/>
</dbReference>
<dbReference type="PANTHER" id="PTHR10336:SF169">
    <property type="entry name" value="PHOSPHOINOSITIDE PHOSPHOLIPASE C"/>
    <property type="match status" value="1"/>
</dbReference>
<keyword evidence="1" id="KW-0443">Lipid metabolism</keyword>
<evidence type="ECO:0000259" key="2">
    <source>
        <dbReference type="PROSITE" id="PS50008"/>
    </source>
</evidence>
<gene>
    <name evidence="3" type="ORF">B0H17DRAFT_1080178</name>
</gene>
<dbReference type="InterPro" id="IPR017946">
    <property type="entry name" value="PLC-like_Pdiesterase_TIM-brl"/>
</dbReference>
<sequence>MADTQDDEWKTQMADLYRVETIHNVRPPKEAHVRLSPEIKHFLEEQGKSTEEILKLPVVCPPPVDDSFPLTHYFISSSHNTYLMSRQLIGRSSAASYELVMSRNARCVEIDVWPSKKGLIVTHGYTFSKAVTLQSVCVAINDAVKPDDWPVMVSLECHVDIKGQEELVRVLKGAWGDKLVDKRLEGVDDAVVRPRDFRGRILLMVEYYMAPMQGTGVVEEDSSSSDSDEEEDGDVMIRVGNTEKAKISEELAELGFYARSMKPGTKSWFTEKISDPLHVLINISESACGALLPHTAEQLVEHSLSHLRRIFPKGTRIQSGNMDPLRFWRSGRAHRLNEGMFVGTGGWVLKPARLLGMGGAMAGRHKLAGEIVGISSLPPPTGRAEKGYSAHINAELFHSQQDQKWRSKTVKTHDVFRAGADVLWNERFEWEYEADDLAFLRLTVMENEFGRDDKMVVFCARVDHLQQGWRLVRMLDMQGKNTGATLLVRFSLSLLD</sequence>
<dbReference type="Gene3D" id="3.20.20.190">
    <property type="entry name" value="Phosphatidylinositol (PI) phosphodiesterase"/>
    <property type="match status" value="1"/>
</dbReference>
<comment type="caution">
    <text evidence="3">The sequence shown here is derived from an EMBL/GenBank/DDBJ whole genome shotgun (WGS) entry which is preliminary data.</text>
</comment>
<keyword evidence="1" id="KW-0442">Lipid degradation</keyword>